<sequence>MDNENTQKQIGNIDLIKQLNGAMVYRVIDQHGPISRIQIAEKSQLAPASVTKITRHLLERGLIKEGLTQMKALSVICHISK</sequence>
<evidence type="ECO:0000256" key="2">
    <source>
        <dbReference type="ARBA" id="ARBA00023015"/>
    </source>
</evidence>
<keyword evidence="8" id="KW-1185">Reference proteome</keyword>
<evidence type="ECO:0000313" key="7">
    <source>
        <dbReference type="EMBL" id="SFU63960.1"/>
    </source>
</evidence>
<gene>
    <name evidence="7" type="ORF">SAMN05421784_11632</name>
</gene>
<proteinExistence type="inferred from homology"/>
<dbReference type="InterPro" id="IPR036388">
    <property type="entry name" value="WH-like_DNA-bd_sf"/>
</dbReference>
<evidence type="ECO:0000313" key="8">
    <source>
        <dbReference type="Proteomes" id="UP000242496"/>
    </source>
</evidence>
<keyword evidence="4" id="KW-0804">Transcription</keyword>
<dbReference type="EMBL" id="FPBJ01000016">
    <property type="protein sequence ID" value="SFU63960.1"/>
    <property type="molecule type" value="Genomic_DNA"/>
</dbReference>
<organism evidence="7 8">
    <name type="scientific">Xenorhabdus koppenhoeferi</name>
    <dbReference type="NCBI Taxonomy" id="351659"/>
    <lineage>
        <taxon>Bacteria</taxon>
        <taxon>Pseudomonadati</taxon>
        <taxon>Pseudomonadota</taxon>
        <taxon>Gammaproteobacteria</taxon>
        <taxon>Enterobacterales</taxon>
        <taxon>Morganellaceae</taxon>
        <taxon>Xenorhabdus</taxon>
    </lineage>
</organism>
<evidence type="ECO:0000256" key="3">
    <source>
        <dbReference type="ARBA" id="ARBA00023125"/>
    </source>
</evidence>
<dbReference type="GO" id="GO:0003700">
    <property type="term" value="F:DNA-binding transcription factor activity"/>
    <property type="evidence" value="ECO:0007669"/>
    <property type="project" value="InterPro"/>
</dbReference>
<protein>
    <submittedName>
        <fullName evidence="7">N-acetylglucosamine repressor</fullName>
    </submittedName>
</protein>
<accession>A0A1I7HTG9</accession>
<keyword evidence="3" id="KW-0238">DNA-binding</keyword>
<dbReference type="STRING" id="351659.SAMN05421784_11632"/>
<feature type="domain" description="HTH marR-type" evidence="6">
    <location>
        <begin position="27"/>
        <end position="64"/>
    </location>
</feature>
<dbReference type="InterPro" id="IPR036390">
    <property type="entry name" value="WH_DNA-bd_sf"/>
</dbReference>
<evidence type="ECO:0000259" key="6">
    <source>
        <dbReference type="Pfam" id="PF01047"/>
    </source>
</evidence>
<evidence type="ECO:0000256" key="1">
    <source>
        <dbReference type="ARBA" id="ARBA00006479"/>
    </source>
</evidence>
<dbReference type="AlphaFoldDB" id="A0A1I7HTG9"/>
<dbReference type="GO" id="GO:0003677">
    <property type="term" value="F:DNA binding"/>
    <property type="evidence" value="ECO:0007669"/>
    <property type="project" value="UniProtKB-KW"/>
</dbReference>
<dbReference type="Proteomes" id="UP000242496">
    <property type="component" value="Unassembled WGS sequence"/>
</dbReference>
<dbReference type="Pfam" id="PF01047">
    <property type="entry name" value="MarR"/>
    <property type="match status" value="1"/>
</dbReference>
<name>A0A1I7HTG9_9GAMM</name>
<evidence type="ECO:0000256" key="4">
    <source>
        <dbReference type="ARBA" id="ARBA00023163"/>
    </source>
</evidence>
<dbReference type="FunFam" id="1.10.10.10:FF:000045">
    <property type="entry name" value="ROK family transcriptional regulator"/>
    <property type="match status" value="1"/>
</dbReference>
<keyword evidence="5" id="KW-0119">Carbohydrate metabolism</keyword>
<reference evidence="8" key="1">
    <citation type="submission" date="2016-10" db="EMBL/GenBank/DDBJ databases">
        <authorList>
            <person name="Varghese N."/>
            <person name="Submissions S."/>
        </authorList>
    </citation>
    <scope>NUCLEOTIDE SEQUENCE [LARGE SCALE GENOMIC DNA]</scope>
    <source>
        <strain evidence="8">DSM 18168</strain>
    </source>
</reference>
<dbReference type="InterPro" id="IPR000835">
    <property type="entry name" value="HTH_MarR-typ"/>
</dbReference>
<evidence type="ECO:0000256" key="5">
    <source>
        <dbReference type="ARBA" id="ARBA00023277"/>
    </source>
</evidence>
<comment type="similarity">
    <text evidence="1">Belongs to the ROK (NagC/XylR) family.</text>
</comment>
<keyword evidence="2" id="KW-0805">Transcription regulation</keyword>
<dbReference type="SUPFAM" id="SSF46785">
    <property type="entry name" value="Winged helix' DNA-binding domain"/>
    <property type="match status" value="1"/>
</dbReference>
<dbReference type="Gene3D" id="1.10.10.10">
    <property type="entry name" value="Winged helix-like DNA-binding domain superfamily/Winged helix DNA-binding domain"/>
    <property type="match status" value="1"/>
</dbReference>